<evidence type="ECO:0000313" key="5">
    <source>
        <dbReference type="EMBL" id="CDH47031.1"/>
    </source>
</evidence>
<dbReference type="OrthoDB" id="5634909at2"/>
<dbReference type="AlphaFoldDB" id="A0A7U7J4A1"/>
<dbReference type="InterPro" id="IPR011335">
    <property type="entry name" value="Restrct_endonuc-II-like"/>
</dbReference>
<dbReference type="Pfam" id="PF02976">
    <property type="entry name" value="MutH"/>
    <property type="match status" value="1"/>
</dbReference>
<evidence type="ECO:0000256" key="2">
    <source>
        <dbReference type="ARBA" id="ARBA00022759"/>
    </source>
</evidence>
<reference evidence="5 6" key="1">
    <citation type="journal article" date="2014" name="ISME J.">
        <title>Candidatus Competibacter-lineage genomes retrieved from metagenomes reveal functional metabolic diversity.</title>
        <authorList>
            <person name="McIlroy S.J."/>
            <person name="Albertsen M."/>
            <person name="Andresen E.K."/>
            <person name="Saunders A.M."/>
            <person name="Kristiansen R."/>
            <person name="Stokholm-Bjerregaard M."/>
            <person name="Nielsen K.L."/>
            <person name="Nielsen P.H."/>
        </authorList>
    </citation>
    <scope>NUCLEOTIDE SEQUENCE [LARGE SCALE GENOMIC DNA]</scope>
    <source>
        <strain evidence="5 6">Run_B_J11</strain>
    </source>
</reference>
<dbReference type="GO" id="GO:0004519">
    <property type="term" value="F:endonuclease activity"/>
    <property type="evidence" value="ECO:0007669"/>
    <property type="project" value="UniProtKB-KW"/>
</dbReference>
<dbReference type="GO" id="GO:0016787">
    <property type="term" value="F:hydrolase activity"/>
    <property type="evidence" value="ECO:0007669"/>
    <property type="project" value="UniProtKB-KW"/>
</dbReference>
<dbReference type="EMBL" id="CBTK010000287">
    <property type="protein sequence ID" value="CDH47031.1"/>
    <property type="molecule type" value="Genomic_DNA"/>
</dbReference>
<dbReference type="SMART" id="SM00927">
    <property type="entry name" value="MutH"/>
    <property type="match status" value="1"/>
</dbReference>
<dbReference type="Gene3D" id="3.40.600.10">
    <property type="entry name" value="DNA mismatch repair MutH/Restriction endonuclease, type II"/>
    <property type="match status" value="1"/>
</dbReference>
<name>A0A7U7J4A1_9GAMM</name>
<dbReference type="GO" id="GO:0003677">
    <property type="term" value="F:DNA binding"/>
    <property type="evidence" value="ECO:0007669"/>
    <property type="project" value="InterPro"/>
</dbReference>
<keyword evidence="2" id="KW-0255">Endonuclease</keyword>
<keyword evidence="1" id="KW-0540">Nuclease</keyword>
<gene>
    <name evidence="5" type="ORF">BN874_70015</name>
</gene>
<evidence type="ECO:0000259" key="4">
    <source>
        <dbReference type="SMART" id="SM00927"/>
    </source>
</evidence>
<keyword evidence="6" id="KW-1185">Reference proteome</keyword>
<proteinExistence type="predicted"/>
<accession>A0A7U7J4A1</accession>
<evidence type="ECO:0000256" key="1">
    <source>
        <dbReference type="ARBA" id="ARBA00022722"/>
    </source>
</evidence>
<organism evidence="5 6">
    <name type="scientific">Candidatus Contendobacter odensis Run_B_J11</name>
    <dbReference type="NCBI Taxonomy" id="1400861"/>
    <lineage>
        <taxon>Bacteria</taxon>
        <taxon>Pseudomonadati</taxon>
        <taxon>Pseudomonadota</taxon>
        <taxon>Gammaproteobacteria</taxon>
        <taxon>Candidatus Competibacteraceae</taxon>
        <taxon>Candidatus Contendibacter</taxon>
    </lineage>
</organism>
<dbReference type="InterPro" id="IPR011337">
    <property type="entry name" value="DNA_rep_MutH/RE_typeII_Sau3AI"/>
</dbReference>
<dbReference type="RefSeq" id="WP_081756507.1">
    <property type="nucleotide sequence ID" value="NZ_CBTK010000287.1"/>
</dbReference>
<sequence length="217" mass="24250">MERAEALLHIRELTGKDLRPLADYYGLTVWKDGKKNKGWTGHVIERYLGLPLNSSPAPNFGSWELKVVPLKYDRNRVLKVKETMAITMLDPVEVLAKDFEDSHLFTKLRKQIVVSHIFEDVNETSAILHTAAEFDLDNPHVYAQVKADYETVRAALQTSGFSSLTGKMGILVQPRTKGAGHGSISRAFYARTTFVAHILNIAAWPGMPVAVPEEYSA</sequence>
<feature type="domain" description="DNA mismatch repair MutH/Type II restriction enzyme Sau3AI" evidence="4">
    <location>
        <begin position="48"/>
        <end position="148"/>
    </location>
</feature>
<evidence type="ECO:0000313" key="6">
    <source>
        <dbReference type="Proteomes" id="UP000019184"/>
    </source>
</evidence>
<dbReference type="SUPFAM" id="SSF52980">
    <property type="entry name" value="Restriction endonuclease-like"/>
    <property type="match status" value="1"/>
</dbReference>
<evidence type="ECO:0000256" key="3">
    <source>
        <dbReference type="ARBA" id="ARBA00022801"/>
    </source>
</evidence>
<keyword evidence="3" id="KW-0378">Hydrolase</keyword>
<dbReference type="CDD" id="cd22356">
    <property type="entry name" value="Sau3AI_N-like"/>
    <property type="match status" value="1"/>
</dbReference>
<comment type="caution">
    <text evidence="5">The sequence shown here is derived from an EMBL/GenBank/DDBJ whole genome shotgun (WGS) entry which is preliminary data.</text>
</comment>
<dbReference type="Proteomes" id="UP000019184">
    <property type="component" value="Unassembled WGS sequence"/>
</dbReference>
<protein>
    <recommendedName>
        <fullName evidence="4">DNA mismatch repair MutH/Type II restriction enzyme Sau3AI domain-containing protein</fullName>
    </recommendedName>
</protein>
<dbReference type="InterPro" id="IPR037057">
    <property type="entry name" value="DNA_rep_MutH/T2_RE_sf"/>
</dbReference>